<evidence type="ECO:0000313" key="2">
    <source>
        <dbReference type="EMBL" id="KAF7394970.1"/>
    </source>
</evidence>
<feature type="region of interest" description="Disordered" evidence="1">
    <location>
        <begin position="78"/>
        <end position="106"/>
    </location>
</feature>
<feature type="compositionally biased region" description="Acidic residues" evidence="1">
    <location>
        <begin position="80"/>
        <end position="102"/>
    </location>
</feature>
<protein>
    <submittedName>
        <fullName evidence="2">Uncharacterized protein</fullName>
    </submittedName>
</protein>
<comment type="caution">
    <text evidence="2">The sequence shown here is derived from an EMBL/GenBank/DDBJ whole genome shotgun (WGS) entry which is preliminary data.</text>
</comment>
<reference evidence="2" key="1">
    <citation type="journal article" date="2020" name="G3 (Bethesda)">
        <title>High-Quality Assemblies for Three Invasive Social Wasps from the &lt;i&gt;Vespula&lt;/i&gt; Genus.</title>
        <authorList>
            <person name="Harrop T.W.R."/>
            <person name="Guhlin J."/>
            <person name="McLaughlin G.M."/>
            <person name="Permina E."/>
            <person name="Stockwell P."/>
            <person name="Gilligan J."/>
            <person name="Le Lec M.F."/>
            <person name="Gruber M.A.M."/>
            <person name="Quinn O."/>
            <person name="Lovegrove M."/>
            <person name="Duncan E.J."/>
            <person name="Remnant E.J."/>
            <person name="Van Eeckhoven J."/>
            <person name="Graham B."/>
            <person name="Knapp R.A."/>
            <person name="Langford K.W."/>
            <person name="Kronenberg Z."/>
            <person name="Press M.O."/>
            <person name="Eacker S.M."/>
            <person name="Wilson-Rankin E.E."/>
            <person name="Purcell J."/>
            <person name="Lester P.J."/>
            <person name="Dearden P.K."/>
        </authorList>
    </citation>
    <scope>NUCLEOTIDE SEQUENCE</scope>
    <source>
        <strain evidence="2">Marl-1</strain>
    </source>
</reference>
<dbReference type="Proteomes" id="UP000614350">
    <property type="component" value="Unassembled WGS sequence"/>
</dbReference>
<dbReference type="EMBL" id="JACSEA010000008">
    <property type="protein sequence ID" value="KAF7394970.1"/>
    <property type="molecule type" value="Genomic_DNA"/>
</dbReference>
<sequence length="120" mass="14024">MKFLQLTFKLSISCSIFSEICNMLENKERFSHVCLFIIEKPPDDTMPPCLYLRCPLSRILYCNFMILRRNKPTMYIASYNDDDDDDDDGDDDDDDDDDEEDNNHETTYASTNANCMYLTA</sequence>
<evidence type="ECO:0000313" key="3">
    <source>
        <dbReference type="Proteomes" id="UP000614350"/>
    </source>
</evidence>
<accession>A0A834N409</accession>
<organism evidence="2 3">
    <name type="scientific">Vespula vulgaris</name>
    <name type="common">Yellow jacket</name>
    <name type="synonym">Wasp</name>
    <dbReference type="NCBI Taxonomy" id="7454"/>
    <lineage>
        <taxon>Eukaryota</taxon>
        <taxon>Metazoa</taxon>
        <taxon>Ecdysozoa</taxon>
        <taxon>Arthropoda</taxon>
        <taxon>Hexapoda</taxon>
        <taxon>Insecta</taxon>
        <taxon>Pterygota</taxon>
        <taxon>Neoptera</taxon>
        <taxon>Endopterygota</taxon>
        <taxon>Hymenoptera</taxon>
        <taxon>Apocrita</taxon>
        <taxon>Aculeata</taxon>
        <taxon>Vespoidea</taxon>
        <taxon>Vespidae</taxon>
        <taxon>Vespinae</taxon>
        <taxon>Vespula</taxon>
    </lineage>
</organism>
<dbReference type="AlphaFoldDB" id="A0A834N409"/>
<name>A0A834N409_VESVU</name>
<proteinExistence type="predicted"/>
<gene>
    <name evidence="2" type="ORF">HZH66_008144</name>
</gene>
<keyword evidence="3" id="KW-1185">Reference proteome</keyword>
<evidence type="ECO:0000256" key="1">
    <source>
        <dbReference type="SAM" id="MobiDB-lite"/>
    </source>
</evidence>